<dbReference type="STRING" id="322095.HMPREF3185_02157"/>
<sequence>MESNVREAESLYTKEILEFAAVGVRYAALLEQASERDALVEQLVALLPQLYSVTLHLPSYFYSPEADYIEEYITEGAYEAVRSRISSLLGEDDAYLSAQSEEMTYSDTPIAAFISEGLSDVYQQVGNLLGILRDENEEALPAAVGRCRHYFHEYWGQALLESLTALHRIYTSQLQTQDDDKDEPEESFGEEDGEEALFDLRF</sequence>
<dbReference type="Proteomes" id="UP000070224">
    <property type="component" value="Unassembled WGS sequence"/>
</dbReference>
<dbReference type="RefSeq" id="WP_060936154.1">
    <property type="nucleotide sequence ID" value="NZ_KQ960466.1"/>
</dbReference>
<accession>A0A134AYS2</accession>
<dbReference type="PATRIC" id="fig|322095.3.peg.2135"/>
<dbReference type="AlphaFoldDB" id="A0A134AYS2"/>
<organism evidence="2 3">
    <name type="scientific">Porphyromonas somerae</name>
    <dbReference type="NCBI Taxonomy" id="322095"/>
    <lineage>
        <taxon>Bacteria</taxon>
        <taxon>Pseudomonadati</taxon>
        <taxon>Bacteroidota</taxon>
        <taxon>Bacteroidia</taxon>
        <taxon>Bacteroidales</taxon>
        <taxon>Porphyromonadaceae</taxon>
        <taxon>Porphyromonas</taxon>
    </lineage>
</organism>
<feature type="compositionally biased region" description="Acidic residues" evidence="1">
    <location>
        <begin position="177"/>
        <end position="202"/>
    </location>
</feature>
<name>A0A134AYS2_9PORP</name>
<reference evidence="3" key="1">
    <citation type="submission" date="2016-01" db="EMBL/GenBank/DDBJ databases">
        <authorList>
            <person name="Mitreva M."/>
            <person name="Pepin K.H."/>
            <person name="Mihindukulasuriya K.A."/>
            <person name="Fulton R."/>
            <person name="Fronick C."/>
            <person name="O'Laughlin M."/>
            <person name="Miner T."/>
            <person name="Herter B."/>
            <person name="Rosa B.A."/>
            <person name="Cordes M."/>
            <person name="Tomlinson C."/>
            <person name="Wollam A."/>
            <person name="Palsikar V.B."/>
            <person name="Mardis E.R."/>
            <person name="Wilson R.K."/>
        </authorList>
    </citation>
    <scope>NUCLEOTIDE SEQUENCE [LARGE SCALE GENOMIC DNA]</scope>
    <source>
        <strain evidence="3">KA00683</strain>
    </source>
</reference>
<evidence type="ECO:0000313" key="3">
    <source>
        <dbReference type="Proteomes" id="UP000070224"/>
    </source>
</evidence>
<dbReference type="InterPro" id="IPR038312">
    <property type="entry name" value="DUF5063_sf"/>
</dbReference>
<dbReference type="Gene3D" id="1.20.120.1550">
    <property type="entry name" value="Protein of unknown function DUF5063"/>
    <property type="match status" value="1"/>
</dbReference>
<dbReference type="EMBL" id="LSDK01000152">
    <property type="protein sequence ID" value="KXB72842.1"/>
    <property type="molecule type" value="Genomic_DNA"/>
</dbReference>
<keyword evidence="3" id="KW-1185">Reference proteome</keyword>
<protein>
    <recommendedName>
        <fullName evidence="4">DUF5063 domain-containing protein</fullName>
    </recommendedName>
</protein>
<evidence type="ECO:0000256" key="1">
    <source>
        <dbReference type="SAM" id="MobiDB-lite"/>
    </source>
</evidence>
<proteinExistence type="predicted"/>
<gene>
    <name evidence="2" type="ORF">HMPREF3185_02157</name>
</gene>
<dbReference type="Pfam" id="PF16702">
    <property type="entry name" value="DUF5063"/>
    <property type="match status" value="1"/>
</dbReference>
<evidence type="ECO:0000313" key="2">
    <source>
        <dbReference type="EMBL" id="KXB72842.1"/>
    </source>
</evidence>
<evidence type="ECO:0008006" key="4">
    <source>
        <dbReference type="Google" id="ProtNLM"/>
    </source>
</evidence>
<feature type="region of interest" description="Disordered" evidence="1">
    <location>
        <begin position="174"/>
        <end position="202"/>
    </location>
</feature>
<dbReference type="OrthoDB" id="1116917at2"/>
<comment type="caution">
    <text evidence="2">The sequence shown here is derived from an EMBL/GenBank/DDBJ whole genome shotgun (WGS) entry which is preliminary data.</text>
</comment>
<dbReference type="InterPro" id="IPR032025">
    <property type="entry name" value="DUF5063"/>
</dbReference>